<dbReference type="PANTHER" id="PTHR33990">
    <property type="entry name" value="PROTEIN YJDN-RELATED"/>
    <property type="match status" value="1"/>
</dbReference>
<comment type="caution">
    <text evidence="2">The sequence shown here is derived from an EMBL/GenBank/DDBJ whole genome shotgun (WGS) entry which is preliminary data.</text>
</comment>
<reference evidence="2 3" key="1">
    <citation type="submission" date="2024-01" db="EMBL/GenBank/DDBJ databases">
        <title>New evidence supports the origin of RcGTA from prophage.</title>
        <authorList>
            <person name="Xu Y."/>
            <person name="Liu B."/>
            <person name="Chen F."/>
        </authorList>
    </citation>
    <scope>NUCLEOTIDE SEQUENCE [LARGE SCALE GENOMIC DNA]</scope>
    <source>
        <strain evidence="2 3">CBW1107-2</strain>
    </source>
</reference>
<gene>
    <name evidence="2" type="ORF">V1479_07190</name>
</gene>
<dbReference type="InterPro" id="IPR009725">
    <property type="entry name" value="3_dmu_93_MTrfase"/>
</dbReference>
<dbReference type="InterPro" id="IPR029068">
    <property type="entry name" value="Glyas_Bleomycin-R_OHBP_Dase"/>
</dbReference>
<name>A0ABV3WQZ7_9HYPH</name>
<evidence type="ECO:0000313" key="3">
    <source>
        <dbReference type="Proteomes" id="UP001559025"/>
    </source>
</evidence>
<dbReference type="EMBL" id="JAZHFV010000002">
    <property type="protein sequence ID" value="MEX4007082.1"/>
    <property type="molecule type" value="Genomic_DNA"/>
</dbReference>
<keyword evidence="3" id="KW-1185">Reference proteome</keyword>
<dbReference type="Proteomes" id="UP001559025">
    <property type="component" value="Unassembled WGS sequence"/>
</dbReference>
<sequence length="158" mass="17948">MTMKIYPHLWFASEAEEAMEFYTSIFKGSKVLERVDLPDPELSVVRFELPGMPVAALNAHSRVPYNEAFSFLVETDDQEETDYYWNALTAGGGKEQPCGWLTDKFGVYWQVTPTILLRMIADPDRQKAARALQAMYKMKKIVIADLERAFAGDARLSA</sequence>
<proteinExistence type="predicted"/>
<dbReference type="PIRSF" id="PIRSF021700">
    <property type="entry name" value="3_dmu_93_MTrfase"/>
    <property type="match status" value="1"/>
</dbReference>
<dbReference type="Pfam" id="PF06983">
    <property type="entry name" value="3-dmu-9_3-mt"/>
    <property type="match status" value="1"/>
</dbReference>
<dbReference type="SUPFAM" id="SSF54593">
    <property type="entry name" value="Glyoxalase/Bleomycin resistance protein/Dihydroxybiphenyl dioxygenase"/>
    <property type="match status" value="1"/>
</dbReference>
<evidence type="ECO:0000313" key="2">
    <source>
        <dbReference type="EMBL" id="MEX4007082.1"/>
    </source>
</evidence>
<dbReference type="Gene3D" id="3.10.180.10">
    <property type="entry name" value="2,3-Dihydroxybiphenyl 1,2-Dioxygenase, domain 1"/>
    <property type="match status" value="1"/>
</dbReference>
<evidence type="ECO:0000259" key="1">
    <source>
        <dbReference type="Pfam" id="PF06983"/>
    </source>
</evidence>
<accession>A0ABV3WQZ7</accession>
<protein>
    <submittedName>
        <fullName evidence="2">VOC family protein</fullName>
    </submittedName>
</protein>
<feature type="domain" description="PhnB-like" evidence="1">
    <location>
        <begin position="4"/>
        <end position="112"/>
    </location>
</feature>
<dbReference type="PANTHER" id="PTHR33990:SF2">
    <property type="entry name" value="PHNB-LIKE DOMAIN-CONTAINING PROTEIN"/>
    <property type="match status" value="1"/>
</dbReference>
<dbReference type="InterPro" id="IPR028973">
    <property type="entry name" value="PhnB-like"/>
</dbReference>
<organism evidence="2 3">
    <name type="scientific">Neoaquamicrobium sediminum</name>
    <dbReference type="NCBI Taxonomy" id="1849104"/>
    <lineage>
        <taxon>Bacteria</taxon>
        <taxon>Pseudomonadati</taxon>
        <taxon>Pseudomonadota</taxon>
        <taxon>Alphaproteobacteria</taxon>
        <taxon>Hyphomicrobiales</taxon>
        <taxon>Phyllobacteriaceae</taxon>
        <taxon>Neoaquamicrobium</taxon>
    </lineage>
</organism>
<dbReference type="CDD" id="cd06588">
    <property type="entry name" value="PhnB_like"/>
    <property type="match status" value="1"/>
</dbReference>